<reference evidence="7" key="2">
    <citation type="submission" date="2025-08" db="UniProtKB">
        <authorList>
            <consortium name="Ensembl"/>
        </authorList>
    </citation>
    <scope>IDENTIFICATION</scope>
</reference>
<dbReference type="GeneTree" id="ENSGT00940000161036"/>
<evidence type="ECO:0000259" key="6">
    <source>
        <dbReference type="PROSITE" id="PS50103"/>
    </source>
</evidence>
<keyword evidence="2" id="KW-0802">TPR repeat</keyword>
<feature type="repeat" description="TPR" evidence="2">
    <location>
        <begin position="279"/>
        <end position="312"/>
    </location>
</feature>
<feature type="compositionally biased region" description="Basic and acidic residues" evidence="4">
    <location>
        <begin position="20"/>
        <end position="29"/>
    </location>
</feature>
<keyword evidence="1" id="KW-0694">RNA-binding</keyword>
<gene>
    <name evidence="7" type="primary">zgc:123010</name>
</gene>
<accession>A0A8C4REM0</accession>
<dbReference type="SMART" id="SM00360">
    <property type="entry name" value="RRM"/>
    <property type="match status" value="1"/>
</dbReference>
<dbReference type="Proteomes" id="UP000694620">
    <property type="component" value="Chromosome 2"/>
</dbReference>
<feature type="domain" description="RRM" evidence="5">
    <location>
        <begin position="375"/>
        <end position="447"/>
    </location>
</feature>
<evidence type="ECO:0000256" key="3">
    <source>
        <dbReference type="PROSITE-ProRule" id="PRU00723"/>
    </source>
</evidence>
<dbReference type="SUPFAM" id="SSF48452">
    <property type="entry name" value="TPR-like"/>
    <property type="match status" value="1"/>
</dbReference>
<name>A0A8C4REM0_ERPCA</name>
<dbReference type="Pfam" id="PF13431">
    <property type="entry name" value="TPR_17"/>
    <property type="match status" value="1"/>
</dbReference>
<dbReference type="PROSITE" id="PS50102">
    <property type="entry name" value="RRM"/>
    <property type="match status" value="1"/>
</dbReference>
<feature type="domain" description="C3H1-type" evidence="6">
    <location>
        <begin position="480"/>
        <end position="507"/>
    </location>
</feature>
<evidence type="ECO:0000313" key="7">
    <source>
        <dbReference type="Ensembl" id="ENSECRP00000001431.1"/>
    </source>
</evidence>
<evidence type="ECO:0000256" key="2">
    <source>
        <dbReference type="PROSITE-ProRule" id="PRU00339"/>
    </source>
</evidence>
<organism evidence="7 8">
    <name type="scientific">Erpetoichthys calabaricus</name>
    <name type="common">Rope fish</name>
    <name type="synonym">Calamoichthys calabaricus</name>
    <dbReference type="NCBI Taxonomy" id="27687"/>
    <lineage>
        <taxon>Eukaryota</taxon>
        <taxon>Metazoa</taxon>
        <taxon>Chordata</taxon>
        <taxon>Craniata</taxon>
        <taxon>Vertebrata</taxon>
        <taxon>Euteleostomi</taxon>
        <taxon>Actinopterygii</taxon>
        <taxon>Polypteriformes</taxon>
        <taxon>Polypteridae</taxon>
        <taxon>Erpetoichthys</taxon>
    </lineage>
</organism>
<dbReference type="PROSITE" id="PS50103">
    <property type="entry name" value="ZF_C3H1"/>
    <property type="match status" value="1"/>
</dbReference>
<keyword evidence="3" id="KW-0479">Metal-binding</keyword>
<evidence type="ECO:0000256" key="1">
    <source>
        <dbReference type="PROSITE-ProRule" id="PRU00176"/>
    </source>
</evidence>
<feature type="compositionally biased region" description="Basic residues" evidence="4">
    <location>
        <begin position="71"/>
        <end position="89"/>
    </location>
</feature>
<reference evidence="7" key="3">
    <citation type="submission" date="2025-09" db="UniProtKB">
        <authorList>
            <consortium name="Ensembl"/>
        </authorList>
    </citation>
    <scope>IDENTIFICATION</scope>
</reference>
<sequence length="518" mass="59997">MNVPMRITRDIFRLLGFGSDEQKNPREDKEETEDEVEYRGHIIENGSNKIMLIKDEEMNPDGSLDSEERAKRRAERRRAKKKRQRHRKKIENIKDDKHEQNYQEVQNTCNVEEQNAAENFEENGQIEMIIFHSKEECTLPLAPTGNKNRHNFKFDCTEEEPEWDVNSAFVANAASHIKPKSTTKVMCKSKENKENETKKKGVNLTDSVKRSTPFAEKGIKYVEKGDFPQAIVMFTEALKFDPKDYRFFGNRSYCYHCLGQYDSALSDAEKSIQLAPNWPKGYFRKGRALLDLKRYSEAMAAFEMVLELDHACQEAEKELYACQVQQLMEMGFSHEHSVLLLEKFDTVQEVVDSEFPEKGLDDLESLLQKTSTACASLWVGNVTAEVKEKQLLDLFKSYGEVNSIRILHERFCAFVNFKSATAASRAKEKLQGKEIENTKLVIRYPDRHISRAILIPQQAPELSVPLSAQPFIAGSKRRGPVNGNECYFWRTTGCYFGDKCRYKHVPEHRWRDKRLLQS</sequence>
<dbReference type="SMART" id="SM00028">
    <property type="entry name" value="TPR"/>
    <property type="match status" value="3"/>
</dbReference>
<dbReference type="Gene3D" id="3.30.70.330">
    <property type="match status" value="1"/>
</dbReference>
<dbReference type="InterPro" id="IPR000571">
    <property type="entry name" value="Znf_CCCH"/>
</dbReference>
<keyword evidence="3" id="KW-0862">Zinc</keyword>
<dbReference type="InterPro" id="IPR012677">
    <property type="entry name" value="Nucleotide-bd_a/b_plait_sf"/>
</dbReference>
<feature type="zinc finger region" description="C3H1-type" evidence="3">
    <location>
        <begin position="480"/>
        <end position="507"/>
    </location>
</feature>
<feature type="region of interest" description="Disordered" evidence="4">
    <location>
        <begin position="18"/>
        <end position="92"/>
    </location>
</feature>
<evidence type="ECO:0000256" key="4">
    <source>
        <dbReference type="SAM" id="MobiDB-lite"/>
    </source>
</evidence>
<dbReference type="PANTHER" id="PTHR47678">
    <property type="entry name" value="TETRATRICOPEPTIDE REPEAT PROTEIN 31"/>
    <property type="match status" value="1"/>
</dbReference>
<dbReference type="GO" id="GO:0003723">
    <property type="term" value="F:RNA binding"/>
    <property type="evidence" value="ECO:0007669"/>
    <property type="project" value="UniProtKB-UniRule"/>
</dbReference>
<dbReference type="Gene3D" id="1.25.40.10">
    <property type="entry name" value="Tetratricopeptide repeat domain"/>
    <property type="match status" value="1"/>
</dbReference>
<evidence type="ECO:0000313" key="8">
    <source>
        <dbReference type="Proteomes" id="UP000694620"/>
    </source>
</evidence>
<dbReference type="Ensembl" id="ENSECRT00000001454.1">
    <property type="protein sequence ID" value="ENSECRP00000001431.1"/>
    <property type="gene ID" value="ENSECRG00000001005.1"/>
</dbReference>
<keyword evidence="8" id="KW-1185">Reference proteome</keyword>
<feature type="repeat" description="TPR" evidence="2">
    <location>
        <begin position="211"/>
        <end position="244"/>
    </location>
</feature>
<dbReference type="RefSeq" id="XP_028651499.1">
    <property type="nucleotide sequence ID" value="XM_028795666.2"/>
</dbReference>
<proteinExistence type="predicted"/>
<dbReference type="PANTHER" id="PTHR47678:SF2">
    <property type="entry name" value="TETRATRICOPEPTIDE REPEAT PROTEIN 31 ISOFORM X1"/>
    <property type="match status" value="1"/>
</dbReference>
<dbReference type="CDD" id="cd00590">
    <property type="entry name" value="RRM_SF"/>
    <property type="match status" value="1"/>
</dbReference>
<dbReference type="OrthoDB" id="2017782at2759"/>
<dbReference type="AlphaFoldDB" id="A0A8C4REM0"/>
<reference evidence="7" key="1">
    <citation type="submission" date="2021-06" db="EMBL/GenBank/DDBJ databases">
        <authorList>
            <consortium name="Wellcome Sanger Institute Data Sharing"/>
        </authorList>
    </citation>
    <scope>NUCLEOTIDE SEQUENCE [LARGE SCALE GENOMIC DNA]</scope>
</reference>
<evidence type="ECO:0000259" key="5">
    <source>
        <dbReference type="PROSITE" id="PS50102"/>
    </source>
</evidence>
<dbReference type="SUPFAM" id="SSF54928">
    <property type="entry name" value="RNA-binding domain, RBD"/>
    <property type="match status" value="1"/>
</dbReference>
<dbReference type="Pfam" id="PF13181">
    <property type="entry name" value="TPR_8"/>
    <property type="match status" value="1"/>
</dbReference>
<dbReference type="InterPro" id="IPR011990">
    <property type="entry name" value="TPR-like_helical_dom_sf"/>
</dbReference>
<dbReference type="Pfam" id="PF00076">
    <property type="entry name" value="RRM_1"/>
    <property type="match status" value="1"/>
</dbReference>
<dbReference type="InterPro" id="IPR019734">
    <property type="entry name" value="TPR_rpt"/>
</dbReference>
<dbReference type="GeneID" id="114647129"/>
<dbReference type="GO" id="GO:0008270">
    <property type="term" value="F:zinc ion binding"/>
    <property type="evidence" value="ECO:0007669"/>
    <property type="project" value="UniProtKB-KW"/>
</dbReference>
<protein>
    <submittedName>
        <fullName evidence="7">Zgc:123010</fullName>
    </submittedName>
</protein>
<dbReference type="PROSITE" id="PS50005">
    <property type="entry name" value="TPR"/>
    <property type="match status" value="2"/>
</dbReference>
<dbReference type="InterPro" id="IPR035979">
    <property type="entry name" value="RBD_domain_sf"/>
</dbReference>
<keyword evidence="3" id="KW-0863">Zinc-finger</keyword>
<dbReference type="InterPro" id="IPR000504">
    <property type="entry name" value="RRM_dom"/>
</dbReference>